<reference evidence="6" key="1">
    <citation type="submission" date="2015-12" db="EMBL/GenBank/DDBJ databases">
        <title>Update maize B73 reference genome by single molecule sequencing technologies.</title>
        <authorList>
            <consortium name="Maize Genome Sequencing Project"/>
            <person name="Ware D."/>
        </authorList>
    </citation>
    <scope>NUCLEOTIDE SEQUENCE [LARGE SCALE GENOMIC DNA]</scope>
    <source>
        <strain evidence="6">cv. B73</strain>
    </source>
</reference>
<dbReference type="InterPro" id="IPR036812">
    <property type="entry name" value="NAD(P)_OxRdtase_dom_sf"/>
</dbReference>
<evidence type="ECO:0007829" key="7">
    <source>
        <dbReference type="PeptideAtlas" id="A0A804LGS9"/>
    </source>
</evidence>
<evidence type="ECO:0000256" key="1">
    <source>
        <dbReference type="PIRSR" id="PIRSR000097-1"/>
    </source>
</evidence>
<dbReference type="InterPro" id="IPR023210">
    <property type="entry name" value="NADP_OxRdtase_dom"/>
</dbReference>
<organism evidence="5 6">
    <name type="scientific">Zea mays</name>
    <name type="common">Maize</name>
    <dbReference type="NCBI Taxonomy" id="4577"/>
    <lineage>
        <taxon>Eukaryota</taxon>
        <taxon>Viridiplantae</taxon>
        <taxon>Streptophyta</taxon>
        <taxon>Embryophyta</taxon>
        <taxon>Tracheophyta</taxon>
        <taxon>Spermatophyta</taxon>
        <taxon>Magnoliopsida</taxon>
        <taxon>Liliopsida</taxon>
        <taxon>Poales</taxon>
        <taxon>Poaceae</taxon>
        <taxon>PACMAD clade</taxon>
        <taxon>Panicoideae</taxon>
        <taxon>Andropogonodae</taxon>
        <taxon>Andropogoneae</taxon>
        <taxon>Tripsacinae</taxon>
        <taxon>Zea</taxon>
    </lineage>
</organism>
<evidence type="ECO:0000259" key="4">
    <source>
        <dbReference type="Pfam" id="PF00248"/>
    </source>
</evidence>
<name>A0A804LGS9_MAIZE</name>
<dbReference type="PROSITE" id="PS00062">
    <property type="entry name" value="ALDOKETO_REDUCTASE_2"/>
    <property type="match status" value="1"/>
</dbReference>
<dbReference type="PRINTS" id="PR00069">
    <property type="entry name" value="ALDKETRDTASE"/>
</dbReference>
<reference evidence="5" key="3">
    <citation type="submission" date="2021-05" db="UniProtKB">
        <authorList>
            <consortium name="EnsemblPlants"/>
        </authorList>
    </citation>
    <scope>IDENTIFICATION</scope>
    <source>
        <strain evidence="5">cv. B73</strain>
    </source>
</reference>
<protein>
    <recommendedName>
        <fullName evidence="4">NADP-dependent oxidoreductase domain-containing protein</fullName>
    </recommendedName>
</protein>
<dbReference type="Gene3D" id="3.20.20.100">
    <property type="entry name" value="NADP-dependent oxidoreductase domain"/>
    <property type="match status" value="2"/>
</dbReference>
<dbReference type="PIRSF" id="PIRSF000097">
    <property type="entry name" value="AKR"/>
    <property type="match status" value="1"/>
</dbReference>
<feature type="active site" description="Proton donor" evidence="1">
    <location>
        <position position="49"/>
    </location>
</feature>
<dbReference type="PANTHER" id="PTHR11732">
    <property type="entry name" value="ALDO/KETO REDUCTASE"/>
    <property type="match status" value="1"/>
</dbReference>
<reference evidence="5" key="2">
    <citation type="submission" date="2019-07" db="EMBL/GenBank/DDBJ databases">
        <authorList>
            <person name="Seetharam A."/>
            <person name="Woodhouse M."/>
            <person name="Cannon E."/>
        </authorList>
    </citation>
    <scope>NUCLEOTIDE SEQUENCE [LARGE SCALE GENOMIC DNA]</scope>
    <source>
        <strain evidence="5">cv. B73</strain>
    </source>
</reference>
<accession>A0A804LGS9</accession>
<evidence type="ECO:0000313" key="6">
    <source>
        <dbReference type="Proteomes" id="UP000007305"/>
    </source>
</evidence>
<evidence type="ECO:0000256" key="2">
    <source>
        <dbReference type="PIRSR" id="PIRSR000097-2"/>
    </source>
</evidence>
<dbReference type="PROSITE" id="PS00798">
    <property type="entry name" value="ALDOKETO_REDUCTASE_1"/>
    <property type="match status" value="1"/>
</dbReference>
<dbReference type="AlphaFoldDB" id="A0A804LGS9"/>
<feature type="binding site" evidence="2">
    <location>
        <position position="112"/>
    </location>
    <ligand>
        <name>substrate</name>
    </ligand>
</feature>
<dbReference type="OrthoDB" id="416253at2759"/>
<dbReference type="Gramene" id="Zm00001eb010040_T001">
    <property type="protein sequence ID" value="Zm00001eb010040_P001"/>
    <property type="gene ID" value="Zm00001eb010040"/>
</dbReference>
<dbReference type="InterPro" id="IPR020471">
    <property type="entry name" value="AKR"/>
</dbReference>
<evidence type="ECO:0000256" key="3">
    <source>
        <dbReference type="PIRSR" id="PIRSR000097-3"/>
    </source>
</evidence>
<proteinExistence type="evidence at protein level"/>
<feature type="site" description="Lowers pKa of active site Tyr" evidence="3">
    <location>
        <position position="79"/>
    </location>
</feature>
<dbReference type="Pfam" id="PF00248">
    <property type="entry name" value="Aldo_ket_red"/>
    <property type="match status" value="1"/>
</dbReference>
<keyword evidence="7" id="KW-1267">Proteomics identification</keyword>
<evidence type="ECO:0000313" key="5">
    <source>
        <dbReference type="EnsemblPlants" id="Zm00001eb010040_P001"/>
    </source>
</evidence>
<feature type="domain" description="NADP-dependent oxidoreductase" evidence="4">
    <location>
        <begin position="14"/>
        <end position="186"/>
    </location>
</feature>
<sequence length="259" mass="29337">MSATGRAPCGLPRIGLGTAVQGPRPDPVRAAVLRAIQLGYRHFDTAAHYATEAPIGEAAAEAVRTGLVASREDLFVTSKVWCADAHRDRVLPALRRTLSNLQMEYVDLYMVHWPVTMKAGRFTAPFTPEDFEPFDMRAVWEAMEECHRLGLAKAIGVCNFSCKKLETLLSFATIPPVVNQVEINPVCLRWVYEQGDCLIVKSFDEGRMKENLDIVDWELSEEERQRISKIPQRKINQGRRYVSEHGPYKSFEELWDGEI</sequence>
<dbReference type="GO" id="GO:0016491">
    <property type="term" value="F:oxidoreductase activity"/>
    <property type="evidence" value="ECO:0007669"/>
    <property type="project" value="InterPro"/>
</dbReference>
<dbReference type="PROSITE" id="PS00063">
    <property type="entry name" value="ALDOKETO_REDUCTASE_3"/>
    <property type="match status" value="1"/>
</dbReference>
<dbReference type="InterPro" id="IPR018170">
    <property type="entry name" value="Aldo/ket_reductase_CS"/>
</dbReference>
<dbReference type="SUPFAM" id="SSF51430">
    <property type="entry name" value="NAD(P)-linked oxidoreductase"/>
    <property type="match status" value="1"/>
</dbReference>
<dbReference type="Proteomes" id="UP000007305">
    <property type="component" value="Chromosome 1"/>
</dbReference>
<dbReference type="EnsemblPlants" id="Zm00001eb010040_T001">
    <property type="protein sequence ID" value="Zm00001eb010040_P001"/>
    <property type="gene ID" value="Zm00001eb010040"/>
</dbReference>
<keyword evidence="6" id="KW-1185">Reference proteome</keyword>